<evidence type="ECO:0000256" key="6">
    <source>
        <dbReference type="ARBA" id="ARBA00049737"/>
    </source>
</evidence>
<feature type="transmembrane region" description="Helical" evidence="8">
    <location>
        <begin position="40"/>
        <end position="62"/>
    </location>
</feature>
<feature type="transmembrane region" description="Helical" evidence="8">
    <location>
        <begin position="69"/>
        <end position="90"/>
    </location>
</feature>
<dbReference type="Pfam" id="PF13886">
    <property type="entry name" value="TM7S3_TM198"/>
    <property type="match status" value="1"/>
</dbReference>
<evidence type="ECO:0000256" key="2">
    <source>
        <dbReference type="ARBA" id="ARBA00006244"/>
    </source>
</evidence>
<comment type="caution">
    <text evidence="11">The sequence shown here is derived from an EMBL/GenBank/DDBJ whole genome shotgun (WGS) entry which is preliminary data.</text>
</comment>
<comment type="similarity">
    <text evidence="2">Belongs to the TMEM198 family.</text>
</comment>
<feature type="transmembrane region" description="Helical" evidence="8">
    <location>
        <begin position="96"/>
        <end position="119"/>
    </location>
</feature>
<keyword evidence="3 8" id="KW-0812">Transmembrane</keyword>
<dbReference type="InterPro" id="IPR040236">
    <property type="entry name" value="TMEM198"/>
</dbReference>
<evidence type="ECO:0000313" key="12">
    <source>
        <dbReference type="Proteomes" id="UP001146120"/>
    </source>
</evidence>
<proteinExistence type="inferred from homology"/>
<name>A0AAV2ZER3_9STRA</name>
<sequence length="281" mass="29844">MTASWCSALVMAVMWAWVAPPALAIDKVDTSGILSSTTRIHVGPSIAAGIAIGLGVVVCFYGYKLLRPVIFACGFVAGGLAIAMVLEYAFPSSTWIGTASWIGFLIGGVISGALVLWLYKAGVFIIGALAGALLAFTLNTSILHQIYPSQPDVTLILAIIILALLCGYLALRIEKPVIIVATSFIGADAFVWGIGYFAGKYPSAADLQKFRSKDSAGDWVYAIPGAWWAYLTATIILFLVGLYVQFRKTSSGVNHPSAHAVPSRQYETANTPRTGNPISHV</sequence>
<evidence type="ECO:0000256" key="1">
    <source>
        <dbReference type="ARBA" id="ARBA00004141"/>
    </source>
</evidence>
<keyword evidence="9" id="KW-0732">Signal</keyword>
<evidence type="ECO:0000256" key="9">
    <source>
        <dbReference type="SAM" id="SignalP"/>
    </source>
</evidence>
<dbReference type="EMBL" id="DAKRPA010000024">
    <property type="protein sequence ID" value="DBA03020.1"/>
    <property type="molecule type" value="Genomic_DNA"/>
</dbReference>
<dbReference type="PANTHER" id="PTHR31247:SF5">
    <property type="entry name" value="DUF4203 DOMAIN-CONTAINING PROTEIN"/>
    <property type="match status" value="1"/>
</dbReference>
<evidence type="ECO:0000256" key="8">
    <source>
        <dbReference type="SAM" id="Phobius"/>
    </source>
</evidence>
<evidence type="ECO:0000256" key="7">
    <source>
        <dbReference type="SAM" id="MobiDB-lite"/>
    </source>
</evidence>
<keyword evidence="4 8" id="KW-1133">Transmembrane helix</keyword>
<dbReference type="GO" id="GO:0005886">
    <property type="term" value="C:plasma membrane"/>
    <property type="evidence" value="ECO:0007669"/>
    <property type="project" value="TreeGrafter"/>
</dbReference>
<feature type="transmembrane region" description="Helical" evidence="8">
    <location>
        <begin position="219"/>
        <end position="244"/>
    </location>
</feature>
<evidence type="ECO:0000256" key="5">
    <source>
        <dbReference type="ARBA" id="ARBA00023136"/>
    </source>
</evidence>
<reference evidence="11" key="2">
    <citation type="journal article" date="2023" name="Microbiol Resour">
        <title>Decontamination and Annotation of the Draft Genome Sequence of the Oomycete Lagenidium giganteum ARSEF 373.</title>
        <authorList>
            <person name="Morgan W.R."/>
            <person name="Tartar A."/>
        </authorList>
    </citation>
    <scope>NUCLEOTIDE SEQUENCE</scope>
    <source>
        <strain evidence="11">ARSEF 373</strain>
    </source>
</reference>
<feature type="region of interest" description="Disordered" evidence="7">
    <location>
        <begin position="253"/>
        <end position="281"/>
    </location>
</feature>
<feature type="transmembrane region" description="Helical" evidence="8">
    <location>
        <begin position="178"/>
        <end position="199"/>
    </location>
</feature>
<evidence type="ECO:0000259" key="10">
    <source>
        <dbReference type="Pfam" id="PF13886"/>
    </source>
</evidence>
<evidence type="ECO:0000256" key="4">
    <source>
        <dbReference type="ARBA" id="ARBA00022989"/>
    </source>
</evidence>
<accession>A0AAV2ZER3</accession>
<dbReference type="AlphaFoldDB" id="A0AAV2ZER3"/>
<evidence type="ECO:0000256" key="3">
    <source>
        <dbReference type="ARBA" id="ARBA00022692"/>
    </source>
</evidence>
<keyword evidence="5 8" id="KW-0472">Membrane</keyword>
<evidence type="ECO:0000313" key="11">
    <source>
        <dbReference type="EMBL" id="DBA03020.1"/>
    </source>
</evidence>
<comment type="subcellular location">
    <subcellularLocation>
        <location evidence="1">Membrane</location>
        <topology evidence="1">Multi-pass membrane protein</topology>
    </subcellularLocation>
</comment>
<feature type="signal peptide" evidence="9">
    <location>
        <begin position="1"/>
        <end position="24"/>
    </location>
</feature>
<dbReference type="PANTHER" id="PTHR31247">
    <property type="entry name" value="TRANSMEMBRANE PROTEIN 198 FAMILY MEMBER"/>
    <property type="match status" value="1"/>
</dbReference>
<feature type="transmembrane region" description="Helical" evidence="8">
    <location>
        <begin position="153"/>
        <end position="171"/>
    </location>
</feature>
<feature type="transmembrane region" description="Helical" evidence="8">
    <location>
        <begin position="126"/>
        <end position="147"/>
    </location>
</feature>
<gene>
    <name evidence="11" type="ORF">N0F65_003208</name>
</gene>
<organism evidence="11 12">
    <name type="scientific">Lagenidium giganteum</name>
    <dbReference type="NCBI Taxonomy" id="4803"/>
    <lineage>
        <taxon>Eukaryota</taxon>
        <taxon>Sar</taxon>
        <taxon>Stramenopiles</taxon>
        <taxon>Oomycota</taxon>
        <taxon>Peronosporomycetes</taxon>
        <taxon>Pythiales</taxon>
        <taxon>Pythiaceae</taxon>
    </lineage>
</organism>
<reference evidence="11" key="1">
    <citation type="submission" date="2022-11" db="EMBL/GenBank/DDBJ databases">
        <authorList>
            <person name="Morgan W.R."/>
            <person name="Tartar A."/>
        </authorList>
    </citation>
    <scope>NUCLEOTIDE SEQUENCE</scope>
    <source>
        <strain evidence="11">ARSEF 373</strain>
    </source>
</reference>
<dbReference type="Proteomes" id="UP001146120">
    <property type="component" value="Unassembled WGS sequence"/>
</dbReference>
<feature type="compositionally biased region" description="Polar residues" evidence="7">
    <location>
        <begin position="265"/>
        <end position="281"/>
    </location>
</feature>
<feature type="domain" description="TM7S3/TM198-like" evidence="10">
    <location>
        <begin position="50"/>
        <end position="246"/>
    </location>
</feature>
<feature type="chain" id="PRO_5043853352" description="Transmembrane protein 198" evidence="9">
    <location>
        <begin position="25"/>
        <end position="281"/>
    </location>
</feature>
<keyword evidence="12" id="KW-1185">Reference proteome</keyword>
<protein>
    <recommendedName>
        <fullName evidence="6">Transmembrane protein 198</fullName>
    </recommendedName>
</protein>
<dbReference type="InterPro" id="IPR025256">
    <property type="entry name" value="TM7S3/TM198-like_dom"/>
</dbReference>